<dbReference type="SUPFAM" id="SSF54928">
    <property type="entry name" value="RNA-binding domain, RBD"/>
    <property type="match status" value="2"/>
</dbReference>
<evidence type="ECO:0000259" key="3">
    <source>
        <dbReference type="PROSITE" id="PS50102"/>
    </source>
</evidence>
<dbReference type="EMBL" id="GEEE01009002">
    <property type="protein sequence ID" value="JAP54223.1"/>
    <property type="molecule type" value="Transcribed_RNA"/>
</dbReference>
<dbReference type="InterPro" id="IPR035979">
    <property type="entry name" value="RBD_domain_sf"/>
</dbReference>
<accession>A0A0X3PQJ7</accession>
<dbReference type="GO" id="GO:0003723">
    <property type="term" value="F:RNA binding"/>
    <property type="evidence" value="ECO:0007669"/>
    <property type="project" value="UniProtKB-UniRule"/>
</dbReference>
<sequence>AGTGEFTCGVCRDIFRTPCQLPCGHSFCRRPCLLPDPSSIYARCIYCHIAVHISKLERNYEFNERVKNYLTRRRQLESRRVFCHLCRSLHDHCTCCSHCDRPLCDLCFNEHIDEFHKMLGIKFESLSHQASRLKHVRSALLSHRTTTKSQHQKLLENIDSASSDLLSACTTAFSRAEERLNWFMVQSQEALPIELNNQNLIKLAVNLLRHMNNSAQHEDNQKLWESRKLAEGTLKTLTVVETPELRNEHHAFQNCTLTDSLQAISLQLRELRLLVDQRSEKVATGINVCLQDISHNQTFSALTNVASLITSERSGQELKLEPGLPDHPLGTTKQRSSSPVKPAQQEQLQRQQEKELKAQQKREQKNQKRNLRRKEGRELKRPLKLLKKKLKREHKLQQQKDLKEHRALGQTPDSLELFVADVKSEITVEILKTYFGLFGEVLGVFMYMHYTKTKHLGSGYITLRPTEDPSRVLEAEHVICGLRFNVRKCKSADAKENKSKRRFSNRLHKDKNNQKLNGNTLLSKQKPALLGESVQKQRQRPQDRAQKPSQQQKHLQQQEAAGSSGEFLDISVDGLKPFITAGILKAYFSRFGEVLAVNFITNPSSNGPCGPGFISLRLKKARSQVLHTKHLIFGTRINVKEYHSSDVTENISIKLTEGNNKQKLASEPIPPRLELEVSIDPIQQQQQPNLPRDQQLNPKQQAVEKPESPLKLSLAGLTSKITIGDLRTHFASFGEVLDVILLMNPVKKKPNGNAYVIIQPPPDCDQTLETEHMIRGVRINVLNSSSFNKSEE</sequence>
<evidence type="ECO:0000256" key="2">
    <source>
        <dbReference type="SAM" id="MobiDB-lite"/>
    </source>
</evidence>
<organism evidence="4">
    <name type="scientific">Schistocephalus solidus</name>
    <name type="common">Tapeworm</name>
    <dbReference type="NCBI Taxonomy" id="70667"/>
    <lineage>
        <taxon>Eukaryota</taxon>
        <taxon>Metazoa</taxon>
        <taxon>Spiralia</taxon>
        <taxon>Lophotrochozoa</taxon>
        <taxon>Platyhelminthes</taxon>
        <taxon>Cestoda</taxon>
        <taxon>Eucestoda</taxon>
        <taxon>Diphyllobothriidea</taxon>
        <taxon>Diphyllobothriidae</taxon>
        <taxon>Schistocephalus</taxon>
    </lineage>
</organism>
<dbReference type="AlphaFoldDB" id="A0A0X3PQJ7"/>
<feature type="domain" description="RRM" evidence="3">
    <location>
        <begin position="568"/>
        <end position="644"/>
    </location>
</feature>
<dbReference type="GO" id="GO:1990904">
    <property type="term" value="C:ribonucleoprotein complex"/>
    <property type="evidence" value="ECO:0007669"/>
    <property type="project" value="UniProtKB-KW"/>
</dbReference>
<feature type="region of interest" description="Disordered" evidence="2">
    <location>
        <begin position="683"/>
        <end position="708"/>
    </location>
</feature>
<reference evidence="4" key="1">
    <citation type="submission" date="2016-01" db="EMBL/GenBank/DDBJ databases">
        <title>Reference transcriptome for the parasite Schistocephalus solidus: insights into the molecular evolution of parasitism.</title>
        <authorList>
            <person name="Hebert F.O."/>
            <person name="Grambauer S."/>
            <person name="Barber I."/>
            <person name="Landry C.R."/>
            <person name="Aubin-Horth N."/>
        </authorList>
    </citation>
    <scope>NUCLEOTIDE SEQUENCE</scope>
</reference>
<dbReference type="Gene3D" id="3.30.70.330">
    <property type="match status" value="3"/>
</dbReference>
<feature type="region of interest" description="Disordered" evidence="2">
    <location>
        <begin position="314"/>
        <end position="384"/>
    </location>
</feature>
<feature type="compositionally biased region" description="Low complexity" evidence="2">
    <location>
        <begin position="683"/>
        <end position="698"/>
    </location>
</feature>
<dbReference type="InterPro" id="IPR053260">
    <property type="entry name" value="hnRNP"/>
</dbReference>
<dbReference type="InterPro" id="IPR012677">
    <property type="entry name" value="Nucleotide-bd_a/b_plait_sf"/>
</dbReference>
<dbReference type="InterPro" id="IPR013083">
    <property type="entry name" value="Znf_RING/FYVE/PHD"/>
</dbReference>
<feature type="compositionally biased region" description="Low complexity" evidence="2">
    <location>
        <begin position="547"/>
        <end position="558"/>
    </location>
</feature>
<feature type="compositionally biased region" description="Basic residues" evidence="2">
    <location>
        <begin position="498"/>
        <end position="509"/>
    </location>
</feature>
<dbReference type="InterPro" id="IPR000504">
    <property type="entry name" value="RRM_dom"/>
</dbReference>
<evidence type="ECO:0000256" key="1">
    <source>
        <dbReference type="PROSITE-ProRule" id="PRU00176"/>
    </source>
</evidence>
<keyword evidence="4" id="KW-0687">Ribonucleoprotein</keyword>
<evidence type="ECO:0000313" key="4">
    <source>
        <dbReference type="EMBL" id="JAP54223.1"/>
    </source>
</evidence>
<dbReference type="PROSITE" id="PS50102">
    <property type="entry name" value="RRM"/>
    <property type="match status" value="3"/>
</dbReference>
<feature type="region of interest" description="Disordered" evidence="2">
    <location>
        <begin position="491"/>
        <end position="562"/>
    </location>
</feature>
<dbReference type="SUPFAM" id="SSF57850">
    <property type="entry name" value="RING/U-box"/>
    <property type="match status" value="1"/>
</dbReference>
<feature type="non-terminal residue" evidence="4">
    <location>
        <position position="1"/>
    </location>
</feature>
<feature type="compositionally biased region" description="Polar residues" evidence="2">
    <location>
        <begin position="514"/>
        <end position="523"/>
    </location>
</feature>
<feature type="domain" description="RRM" evidence="3">
    <location>
        <begin position="415"/>
        <end position="496"/>
    </location>
</feature>
<proteinExistence type="predicted"/>
<protein>
    <submittedName>
        <fullName evidence="4">Heterogeneous nuclear ribonucleoprotein D0</fullName>
    </submittedName>
</protein>
<dbReference type="PANTHER" id="PTHR48035:SF2">
    <property type="entry name" value="RNA-BINDING REGION RNP-1 DOMAIN-CONTAINING PROTEIN"/>
    <property type="match status" value="1"/>
</dbReference>
<keyword evidence="1" id="KW-0694">RNA-binding</keyword>
<feature type="compositionally biased region" description="Basic and acidic residues" evidence="2">
    <location>
        <begin position="351"/>
        <end position="366"/>
    </location>
</feature>
<dbReference type="Gene3D" id="3.30.40.10">
    <property type="entry name" value="Zinc/RING finger domain, C3HC4 (zinc finger)"/>
    <property type="match status" value="1"/>
</dbReference>
<name>A0A0X3PQJ7_SCHSO</name>
<feature type="domain" description="RRM" evidence="3">
    <location>
        <begin position="710"/>
        <end position="792"/>
    </location>
</feature>
<gene>
    <name evidence="4" type="primary">HNRPD</name>
    <name evidence="4" type="ORF">TR165168</name>
</gene>
<dbReference type="SMART" id="SM00360">
    <property type="entry name" value="RRM"/>
    <property type="match status" value="3"/>
</dbReference>
<dbReference type="PANTHER" id="PTHR48035">
    <property type="entry name" value="HETEROGENEOUS NUCLEAR RIBONUCLEOPROTEIN 1"/>
    <property type="match status" value="1"/>
</dbReference>